<evidence type="ECO:0000256" key="1">
    <source>
        <dbReference type="ARBA" id="ARBA00007594"/>
    </source>
</evidence>
<dbReference type="Proteomes" id="UP000242287">
    <property type="component" value="Unassembled WGS sequence"/>
</dbReference>
<keyword evidence="8" id="KW-1185">Reference proteome</keyword>
<dbReference type="SUPFAM" id="SSF55129">
    <property type="entry name" value="Ribosomal protein L30p/L7e"/>
    <property type="match status" value="1"/>
</dbReference>
<dbReference type="Pfam" id="PF00327">
    <property type="entry name" value="Ribosomal_L30"/>
    <property type="match status" value="1"/>
</dbReference>
<evidence type="ECO:0000313" key="8">
    <source>
        <dbReference type="Proteomes" id="UP000242287"/>
    </source>
</evidence>
<dbReference type="Gene3D" id="3.30.1390.20">
    <property type="entry name" value="Ribosomal protein L30, ferredoxin-like fold domain"/>
    <property type="match status" value="1"/>
</dbReference>
<reference evidence="7 8" key="1">
    <citation type="submission" date="2014-02" db="EMBL/GenBank/DDBJ databases">
        <title>Transposable element dynamics among asymbiotic and ectomycorrhizal Amanita fungi.</title>
        <authorList>
            <consortium name="DOE Joint Genome Institute"/>
            <person name="Hess J."/>
            <person name="Skrede I."/>
            <person name="Wolfe B."/>
            <person name="LaButti K."/>
            <person name="Ohm R.A."/>
            <person name="Grigoriev I.V."/>
            <person name="Pringle A."/>
        </authorList>
    </citation>
    <scope>NUCLEOTIDE SEQUENCE [LARGE SCALE GENOMIC DNA]</scope>
    <source>
        <strain evidence="7 8">SKay4041</strain>
    </source>
</reference>
<evidence type="ECO:0000313" key="7">
    <source>
        <dbReference type="EMBL" id="PFH51114.1"/>
    </source>
</evidence>
<dbReference type="AlphaFoldDB" id="A0A2A9NP65"/>
<dbReference type="GO" id="GO:0015934">
    <property type="term" value="C:large ribosomal subunit"/>
    <property type="evidence" value="ECO:0007669"/>
    <property type="project" value="InterPro"/>
</dbReference>
<evidence type="ECO:0000256" key="5">
    <source>
        <dbReference type="SAM" id="MobiDB-lite"/>
    </source>
</evidence>
<evidence type="ECO:0000256" key="2">
    <source>
        <dbReference type="ARBA" id="ARBA00022980"/>
    </source>
</evidence>
<dbReference type="InterPro" id="IPR016082">
    <property type="entry name" value="Ribosomal_uL30_ferredoxin-like"/>
</dbReference>
<dbReference type="GO" id="GO:0006412">
    <property type="term" value="P:translation"/>
    <property type="evidence" value="ECO:0007669"/>
    <property type="project" value="InterPro"/>
</dbReference>
<proteinExistence type="inferred from homology"/>
<protein>
    <recommendedName>
        <fullName evidence="4">Large ribosomal subunit protein uL30m</fullName>
    </recommendedName>
</protein>
<evidence type="ECO:0000259" key="6">
    <source>
        <dbReference type="Pfam" id="PF00327"/>
    </source>
</evidence>
<name>A0A2A9NP65_9AGAR</name>
<dbReference type="GO" id="GO:0003735">
    <property type="term" value="F:structural constituent of ribosome"/>
    <property type="evidence" value="ECO:0007669"/>
    <property type="project" value="InterPro"/>
</dbReference>
<accession>A0A2A9NP65</accession>
<evidence type="ECO:0000256" key="4">
    <source>
        <dbReference type="ARBA" id="ARBA00035281"/>
    </source>
</evidence>
<dbReference type="EMBL" id="KZ301992">
    <property type="protein sequence ID" value="PFH51114.1"/>
    <property type="molecule type" value="Genomic_DNA"/>
</dbReference>
<sequence>MASIVSCRRNALLTLSRVQPSLRALSISQPTTESSFSATTSETLSSTSLQSSPDSPTTHFKITLRRSAISLGDKKQGTLKALGLHRRMQTVYHKHSPEVVGKILAVKELVEVENVPPELVRTKQEQRQERKAPRGYTVVRDKRSTFMRI</sequence>
<organism evidence="7 8">
    <name type="scientific">Amanita thiersii Skay4041</name>
    <dbReference type="NCBI Taxonomy" id="703135"/>
    <lineage>
        <taxon>Eukaryota</taxon>
        <taxon>Fungi</taxon>
        <taxon>Dikarya</taxon>
        <taxon>Basidiomycota</taxon>
        <taxon>Agaricomycotina</taxon>
        <taxon>Agaricomycetes</taxon>
        <taxon>Agaricomycetidae</taxon>
        <taxon>Agaricales</taxon>
        <taxon>Pluteineae</taxon>
        <taxon>Amanitaceae</taxon>
        <taxon>Amanita</taxon>
    </lineage>
</organism>
<dbReference type="NCBIfam" id="TIGR01308">
    <property type="entry name" value="rpmD_bact"/>
    <property type="match status" value="1"/>
</dbReference>
<dbReference type="InterPro" id="IPR005996">
    <property type="entry name" value="Ribosomal_uL30_bac-type"/>
</dbReference>
<feature type="compositionally biased region" description="Low complexity" evidence="5">
    <location>
        <begin position="31"/>
        <end position="58"/>
    </location>
</feature>
<dbReference type="PANTHER" id="PTHR15892:SF2">
    <property type="entry name" value="LARGE RIBOSOMAL SUBUNIT PROTEIN UL30M"/>
    <property type="match status" value="1"/>
</dbReference>
<gene>
    <name evidence="7" type="ORF">AMATHDRAFT_3378</name>
</gene>
<keyword evidence="2" id="KW-0689">Ribosomal protein</keyword>
<keyword evidence="3" id="KW-0687">Ribonucleoprotein</keyword>
<dbReference type="OrthoDB" id="509901at2759"/>
<comment type="similarity">
    <text evidence="1">Belongs to the universal ribosomal protein uL30 family.</text>
</comment>
<dbReference type="CDD" id="cd01658">
    <property type="entry name" value="Ribosomal_L30"/>
    <property type="match status" value="1"/>
</dbReference>
<dbReference type="InterPro" id="IPR036919">
    <property type="entry name" value="Ribo_uL30_ferredoxin-like_sf"/>
</dbReference>
<evidence type="ECO:0000256" key="3">
    <source>
        <dbReference type="ARBA" id="ARBA00023274"/>
    </source>
</evidence>
<dbReference type="GO" id="GO:0005739">
    <property type="term" value="C:mitochondrion"/>
    <property type="evidence" value="ECO:0007669"/>
    <property type="project" value="TreeGrafter"/>
</dbReference>
<feature type="domain" description="Large ribosomal subunit protein uL30-like ferredoxin-like fold" evidence="6">
    <location>
        <begin position="60"/>
        <end position="110"/>
    </location>
</feature>
<feature type="region of interest" description="Disordered" evidence="5">
    <location>
        <begin position="29"/>
        <end position="58"/>
    </location>
</feature>
<dbReference type="PANTHER" id="PTHR15892">
    <property type="entry name" value="MITOCHONDRIAL RIBOSOMAL PROTEIN L30"/>
    <property type="match status" value="1"/>
</dbReference>
<dbReference type="STRING" id="703135.A0A2A9NP65"/>